<feature type="chain" id="PRO_5046370416" evidence="4">
    <location>
        <begin position="21"/>
        <end position="260"/>
    </location>
</feature>
<dbReference type="EMBL" id="CP140153">
    <property type="protein sequence ID" value="WQH16567.1"/>
    <property type="molecule type" value="Genomic_DNA"/>
</dbReference>
<dbReference type="InterPro" id="IPR011990">
    <property type="entry name" value="TPR-like_helical_dom_sf"/>
</dbReference>
<reference evidence="5 6" key="1">
    <citation type="submission" date="2023-11" db="EMBL/GenBank/DDBJ databases">
        <title>MicrobeMod: A computational toolkit for identifying prokaryotic methylation and restriction-modification with nanopore sequencing.</title>
        <authorList>
            <person name="Crits-Christoph A."/>
            <person name="Kang S.C."/>
            <person name="Lee H."/>
            <person name="Ostrov N."/>
        </authorList>
    </citation>
    <scope>NUCLEOTIDE SEQUENCE [LARGE SCALE GENOMIC DNA]</scope>
    <source>
        <strain evidence="5 6">ATCC 49870</strain>
    </source>
</reference>
<keyword evidence="6" id="KW-1185">Reference proteome</keyword>
<dbReference type="Pfam" id="PF13174">
    <property type="entry name" value="TPR_6"/>
    <property type="match status" value="1"/>
</dbReference>
<protein>
    <submittedName>
        <fullName evidence="5">Type IV pilus biogenesis/stability protein PilW</fullName>
    </submittedName>
</protein>
<evidence type="ECO:0000256" key="2">
    <source>
        <dbReference type="ARBA" id="ARBA00022803"/>
    </source>
</evidence>
<dbReference type="InterPro" id="IPR013360">
    <property type="entry name" value="Pilus_4_PilW"/>
</dbReference>
<evidence type="ECO:0000313" key="5">
    <source>
        <dbReference type="EMBL" id="WQH16567.1"/>
    </source>
</evidence>
<keyword evidence="2 3" id="KW-0802">TPR repeat</keyword>
<dbReference type="PROSITE" id="PS50005">
    <property type="entry name" value="TPR"/>
    <property type="match status" value="1"/>
</dbReference>
<proteinExistence type="predicted"/>
<organism evidence="5 6">
    <name type="scientific">Guyparkeria halophila</name>
    <dbReference type="NCBI Taxonomy" id="47960"/>
    <lineage>
        <taxon>Bacteria</taxon>
        <taxon>Pseudomonadati</taxon>
        <taxon>Pseudomonadota</taxon>
        <taxon>Gammaproteobacteria</taxon>
        <taxon>Chromatiales</taxon>
        <taxon>Thioalkalibacteraceae</taxon>
        <taxon>Guyparkeria</taxon>
    </lineage>
</organism>
<feature type="repeat" description="TPR" evidence="3">
    <location>
        <begin position="43"/>
        <end position="76"/>
    </location>
</feature>
<dbReference type="InterPro" id="IPR051012">
    <property type="entry name" value="CellSynth/LPSAsmb/PSIAsmb"/>
</dbReference>
<keyword evidence="1" id="KW-0677">Repeat</keyword>
<dbReference type="PROSITE" id="PS51257">
    <property type="entry name" value="PROKAR_LIPOPROTEIN"/>
    <property type="match status" value="1"/>
</dbReference>
<keyword evidence="4" id="KW-0732">Signal</keyword>
<evidence type="ECO:0000256" key="3">
    <source>
        <dbReference type="PROSITE-ProRule" id="PRU00339"/>
    </source>
</evidence>
<dbReference type="InterPro" id="IPR019734">
    <property type="entry name" value="TPR_rpt"/>
</dbReference>
<evidence type="ECO:0000256" key="4">
    <source>
        <dbReference type="SAM" id="SignalP"/>
    </source>
</evidence>
<dbReference type="PANTHER" id="PTHR45586:SF1">
    <property type="entry name" value="LIPOPOLYSACCHARIDE ASSEMBLY PROTEIN B"/>
    <property type="match status" value="1"/>
</dbReference>
<evidence type="ECO:0000256" key="1">
    <source>
        <dbReference type="ARBA" id="ARBA00022737"/>
    </source>
</evidence>
<dbReference type="PANTHER" id="PTHR45586">
    <property type="entry name" value="TPR REPEAT-CONTAINING PROTEIN PA4667"/>
    <property type="match status" value="1"/>
</dbReference>
<dbReference type="SUPFAM" id="SSF48452">
    <property type="entry name" value="TPR-like"/>
    <property type="match status" value="1"/>
</dbReference>
<evidence type="ECO:0000313" key="6">
    <source>
        <dbReference type="Proteomes" id="UP001327459"/>
    </source>
</evidence>
<dbReference type="NCBIfam" id="TIGR02521">
    <property type="entry name" value="type_IV_pilW"/>
    <property type="match status" value="1"/>
</dbReference>
<sequence length="260" mass="28141">MSHRLLTLCAVILLGLSGCATTGLPGGDSGSIERHVGENTQAAEINTELAAGYMRKGELKIAMEKIRRAIRLDSGYAPAHHVHAILLQRLGEEEKAGDAFARAVRLDGDNSDLANNYGGFLCSQGDYERAQAMFRRAYDDPLYETPEFALVNSGRCYQQAGEQSQALAQFRRALDEGARQPGALLGVAQALLETGEAAEAAEAMRRYESRHRHTPGSLGVAIAIDRAVGDEQALKNHRLILRGRFPDSPEAQALEQGGSR</sequence>
<name>A0ABZ0YZB4_9GAMM</name>
<gene>
    <name evidence="5" type="primary">pilW</name>
    <name evidence="5" type="ORF">SR882_01320</name>
</gene>
<dbReference type="Gene3D" id="1.25.40.10">
    <property type="entry name" value="Tetratricopeptide repeat domain"/>
    <property type="match status" value="1"/>
</dbReference>
<accession>A0ABZ0YZB4</accession>
<dbReference type="SMART" id="SM00028">
    <property type="entry name" value="TPR"/>
    <property type="match status" value="3"/>
</dbReference>
<dbReference type="RefSeq" id="WP_322521558.1">
    <property type="nucleotide sequence ID" value="NZ_CP140153.1"/>
</dbReference>
<feature type="signal peptide" evidence="4">
    <location>
        <begin position="1"/>
        <end position="20"/>
    </location>
</feature>
<dbReference type="Proteomes" id="UP001327459">
    <property type="component" value="Chromosome"/>
</dbReference>